<dbReference type="InterPro" id="IPR045249">
    <property type="entry name" value="HARBI1-like"/>
</dbReference>
<evidence type="ECO:0000256" key="3">
    <source>
        <dbReference type="ARBA" id="ARBA00006958"/>
    </source>
</evidence>
<evidence type="ECO:0000256" key="6">
    <source>
        <dbReference type="ARBA" id="ARBA00022801"/>
    </source>
</evidence>
<dbReference type="GO" id="GO:0005634">
    <property type="term" value="C:nucleus"/>
    <property type="evidence" value="ECO:0007669"/>
    <property type="project" value="UniProtKB-SubCell"/>
</dbReference>
<dbReference type="PANTHER" id="PTHR22930:SF85">
    <property type="entry name" value="GH03217P-RELATED"/>
    <property type="match status" value="1"/>
</dbReference>
<evidence type="ECO:0000256" key="5">
    <source>
        <dbReference type="ARBA" id="ARBA00022723"/>
    </source>
</evidence>
<keyword evidence="5" id="KW-0479">Metal-binding</keyword>
<protein>
    <submittedName>
        <fullName evidence="9">CSON010051 protein</fullName>
    </submittedName>
</protein>
<organism evidence="9">
    <name type="scientific">Culicoides sonorensis</name>
    <name type="common">Biting midge</name>
    <dbReference type="NCBI Taxonomy" id="179676"/>
    <lineage>
        <taxon>Eukaryota</taxon>
        <taxon>Metazoa</taxon>
        <taxon>Ecdysozoa</taxon>
        <taxon>Arthropoda</taxon>
        <taxon>Hexapoda</taxon>
        <taxon>Insecta</taxon>
        <taxon>Pterygota</taxon>
        <taxon>Neoptera</taxon>
        <taxon>Endopterygota</taxon>
        <taxon>Diptera</taxon>
        <taxon>Nematocera</taxon>
        <taxon>Chironomoidea</taxon>
        <taxon>Ceratopogonidae</taxon>
        <taxon>Ceratopogoninae</taxon>
        <taxon>Culicoides</taxon>
        <taxon>Monoculicoides</taxon>
    </lineage>
</organism>
<dbReference type="GO" id="GO:0004518">
    <property type="term" value="F:nuclease activity"/>
    <property type="evidence" value="ECO:0007669"/>
    <property type="project" value="UniProtKB-KW"/>
</dbReference>
<name>A0A336LF33_CULSO</name>
<reference evidence="10" key="2">
    <citation type="submission" date="2018-07" db="EMBL/GenBank/DDBJ databases">
        <authorList>
            <person name="Quirk P.G."/>
            <person name="Krulwich T.A."/>
        </authorList>
    </citation>
    <scope>NUCLEOTIDE SEQUENCE</scope>
</reference>
<proteinExistence type="inferred from homology"/>
<dbReference type="GO" id="GO:0046872">
    <property type="term" value="F:metal ion binding"/>
    <property type="evidence" value="ECO:0007669"/>
    <property type="project" value="UniProtKB-KW"/>
</dbReference>
<evidence type="ECO:0000256" key="4">
    <source>
        <dbReference type="ARBA" id="ARBA00022722"/>
    </source>
</evidence>
<comment type="similarity">
    <text evidence="3">Belongs to the HARBI1 family.</text>
</comment>
<dbReference type="GO" id="GO:0016787">
    <property type="term" value="F:hydrolase activity"/>
    <property type="evidence" value="ECO:0007669"/>
    <property type="project" value="UniProtKB-KW"/>
</dbReference>
<evidence type="ECO:0000313" key="10">
    <source>
        <dbReference type="EMBL" id="SSX35475.1"/>
    </source>
</evidence>
<evidence type="ECO:0000313" key="9">
    <source>
        <dbReference type="EMBL" id="SSX16149.1"/>
    </source>
</evidence>
<dbReference type="Pfam" id="PF13359">
    <property type="entry name" value="DDE_Tnp_4"/>
    <property type="match status" value="1"/>
</dbReference>
<reference evidence="9" key="1">
    <citation type="submission" date="2018-04" db="EMBL/GenBank/DDBJ databases">
        <authorList>
            <person name="Go L.Y."/>
            <person name="Mitchell J.A."/>
        </authorList>
    </citation>
    <scope>NUCLEOTIDE SEQUENCE</scope>
    <source>
        <tissue evidence="9">Whole organism</tissue>
    </source>
</reference>
<evidence type="ECO:0000256" key="1">
    <source>
        <dbReference type="ARBA" id="ARBA00001968"/>
    </source>
</evidence>
<keyword evidence="7" id="KW-0539">Nucleus</keyword>
<evidence type="ECO:0000256" key="7">
    <source>
        <dbReference type="ARBA" id="ARBA00023242"/>
    </source>
</evidence>
<dbReference type="AlphaFoldDB" id="A0A336LF33"/>
<keyword evidence="6" id="KW-0378">Hydrolase</keyword>
<accession>A0A336LF33</accession>
<dbReference type="EMBL" id="UFQS01004071">
    <property type="protein sequence ID" value="SSX16149.1"/>
    <property type="molecule type" value="Genomic_DNA"/>
</dbReference>
<evidence type="ECO:0000256" key="2">
    <source>
        <dbReference type="ARBA" id="ARBA00004123"/>
    </source>
</evidence>
<feature type="domain" description="DDE Tnp4" evidence="8">
    <location>
        <begin position="198"/>
        <end position="361"/>
    </location>
</feature>
<dbReference type="PANTHER" id="PTHR22930">
    <property type="match status" value="1"/>
</dbReference>
<dbReference type="EMBL" id="UFQT01004071">
    <property type="protein sequence ID" value="SSX35475.1"/>
    <property type="molecule type" value="Genomic_DNA"/>
</dbReference>
<dbReference type="InterPro" id="IPR027806">
    <property type="entry name" value="HARBI1_dom"/>
</dbReference>
<gene>
    <name evidence="9" type="primary">CSON010051</name>
</gene>
<comment type="cofactor">
    <cofactor evidence="1">
        <name>a divalent metal cation</name>
        <dbReference type="ChEBI" id="CHEBI:60240"/>
    </cofactor>
</comment>
<dbReference type="OMA" id="HKIPNVV"/>
<comment type="subcellular location">
    <subcellularLocation>
        <location evidence="2">Nucleus</location>
    </subcellularLocation>
</comment>
<evidence type="ECO:0000259" key="8">
    <source>
        <dbReference type="Pfam" id="PF13359"/>
    </source>
</evidence>
<sequence length="425" mass="50387">MKNLKLLTILQLQKPKNNTIGLVNNINNRKIIVVSKLLQRTKKKILLALLMSESLKNWREIWIKYRFGRFWEEDTAHMNDEDFRANYRMTRKSFNQLYNELHCLEKQITQFRVPIPREKRIGIALYTLGSSAEIRTISNLFGVGDSTVRAILLEFIDALLDKFEKRMINAYPPTQQKIEEITAGFESEWKFIQVYGAVDGCQIEIQPPGITKTDFINYKGWFSLNVLACCDFRYRITYLNIGSPGRVHDSHIFEESKLKEQHSNNELFYINSKIINGYRVPCLILGDSAFRLRNYVMKPYPFVPTMNPIQRHFNYLLSKSRRVIENVFGHIIARWRILSRPLEFGMSNSRRIIRATFLLHNICNEWDDAFWKEDTMQRVLEKLRENRIQRQFEASQLPEVLDVSEGQQMREIISNYLYENREIYC</sequence>
<dbReference type="VEuPathDB" id="VectorBase:CSON010051"/>
<keyword evidence="4" id="KW-0540">Nuclease</keyword>